<keyword evidence="3" id="KW-1185">Reference proteome</keyword>
<organism evidence="2 3">
    <name type="scientific">Janibacter melonis</name>
    <dbReference type="NCBI Taxonomy" id="262209"/>
    <lineage>
        <taxon>Bacteria</taxon>
        <taxon>Bacillati</taxon>
        <taxon>Actinomycetota</taxon>
        <taxon>Actinomycetes</taxon>
        <taxon>Micrococcales</taxon>
        <taxon>Intrasporangiaceae</taxon>
        <taxon>Janibacter</taxon>
    </lineage>
</organism>
<reference evidence="2 3" key="1">
    <citation type="submission" date="2016-01" db="EMBL/GenBank/DDBJ databases">
        <title>Janibacter melonis strain CD11_4 genome sequencing and assembly.</title>
        <authorList>
            <person name="Nair G.R."/>
            <person name="Kaur G."/>
            <person name="Chander A.M."/>
            <person name="Mayilraj S."/>
        </authorList>
    </citation>
    <scope>NUCLEOTIDE SEQUENCE [LARGE SCALE GENOMIC DNA]</scope>
    <source>
        <strain evidence="2 3">CD11-4</strain>
    </source>
</reference>
<evidence type="ECO:0000259" key="1">
    <source>
        <dbReference type="Pfam" id="PF04909"/>
    </source>
</evidence>
<evidence type="ECO:0000313" key="2">
    <source>
        <dbReference type="EMBL" id="OAB89114.1"/>
    </source>
</evidence>
<dbReference type="InterPro" id="IPR006680">
    <property type="entry name" value="Amidohydro-rel"/>
</dbReference>
<dbReference type="EMBL" id="LQZG01000001">
    <property type="protein sequence ID" value="OAB89114.1"/>
    <property type="molecule type" value="Genomic_DNA"/>
</dbReference>
<dbReference type="PANTHER" id="PTHR35563:SF2">
    <property type="entry name" value="BARREL METAL-DEPENDENT HYDROLASE, PUTATIVE (AFU_ORTHOLOGUE AFUA_1G16240)-RELATED"/>
    <property type="match status" value="1"/>
</dbReference>
<dbReference type="SUPFAM" id="SSF51556">
    <property type="entry name" value="Metallo-dependent hydrolases"/>
    <property type="match status" value="1"/>
</dbReference>
<sequence length="304" mass="33078">MPTTPGPHRDFAAPDVVLPEGACDAHVHVFGPHGRFPYAPGRPFTPEDVPLEVLQEMHETMGLSRAVLVQTAAHGTDHSAVLDALRRFPGRYRGVALLADDVAPAEVAELDAEGFCGVRVHFAPHLGAPPSADALARLVDLIAPHGWHLEVHTMGTGILDFAEHYPQLDIRVVLDHLGRFPMPVDRSPAEHQALLDLLDEQDVWLKLSGADRVSTDLPSMSDGLALARSLFEHRPDRCVWGSDFPHPNTHGFMPADRDLVEGIAVIAPTPAERRLLLVDNPTACFDFDAPAGVDETATTHRRDA</sequence>
<keyword evidence="2" id="KW-0378">Hydrolase</keyword>
<dbReference type="Gene3D" id="3.20.20.140">
    <property type="entry name" value="Metal-dependent hydrolases"/>
    <property type="match status" value="1"/>
</dbReference>
<dbReference type="InterPro" id="IPR032466">
    <property type="entry name" value="Metal_Hydrolase"/>
</dbReference>
<dbReference type="InterPro" id="IPR052358">
    <property type="entry name" value="Aro_Compnd_Degr_Hydrolases"/>
</dbReference>
<accession>A0A176QH99</accession>
<gene>
    <name evidence="2" type="ORF">AWH69_03365</name>
</gene>
<feature type="domain" description="Amidohydrolase-related" evidence="1">
    <location>
        <begin position="23"/>
        <end position="287"/>
    </location>
</feature>
<dbReference type="AlphaFoldDB" id="A0A176QH99"/>
<proteinExistence type="predicted"/>
<evidence type="ECO:0000313" key="3">
    <source>
        <dbReference type="Proteomes" id="UP000076976"/>
    </source>
</evidence>
<comment type="caution">
    <text evidence="2">The sequence shown here is derived from an EMBL/GenBank/DDBJ whole genome shotgun (WGS) entry which is preliminary data.</text>
</comment>
<dbReference type="GO" id="GO:0016787">
    <property type="term" value="F:hydrolase activity"/>
    <property type="evidence" value="ECO:0007669"/>
    <property type="project" value="UniProtKB-KW"/>
</dbReference>
<dbReference type="PANTHER" id="PTHR35563">
    <property type="entry name" value="BARREL METAL-DEPENDENT HYDROLASE, PUTATIVE (AFU_ORTHOLOGUE AFUA_1G16240)-RELATED"/>
    <property type="match status" value="1"/>
</dbReference>
<protein>
    <submittedName>
        <fullName evidence="2">Amidohydrolase</fullName>
    </submittedName>
</protein>
<dbReference type="Pfam" id="PF04909">
    <property type="entry name" value="Amidohydro_2"/>
    <property type="match status" value="1"/>
</dbReference>
<dbReference type="STRING" id="262209.AWH69_03365"/>
<name>A0A176QH99_9MICO</name>
<dbReference type="Proteomes" id="UP000076976">
    <property type="component" value="Unassembled WGS sequence"/>
</dbReference>